<evidence type="ECO:0000313" key="2">
    <source>
        <dbReference type="EMBL" id="MBC6002622.1"/>
    </source>
</evidence>
<name>A0ABR7K0K5_9FIRM</name>
<organism evidence="2 3">
    <name type="scientific">Paeniclostridium hominis</name>
    <dbReference type="NCBI Taxonomy" id="2764329"/>
    <lineage>
        <taxon>Bacteria</taxon>
        <taxon>Bacillati</taxon>
        <taxon>Bacillota</taxon>
        <taxon>Clostridia</taxon>
        <taxon>Peptostreptococcales</taxon>
        <taxon>Peptostreptococcaceae</taxon>
        <taxon>Paeniclostridium</taxon>
    </lineage>
</organism>
<keyword evidence="1" id="KW-0472">Membrane</keyword>
<evidence type="ECO:0000256" key="1">
    <source>
        <dbReference type="SAM" id="Phobius"/>
    </source>
</evidence>
<dbReference type="InterPro" id="IPR005325">
    <property type="entry name" value="DUF308_memb"/>
</dbReference>
<dbReference type="PANTHER" id="PTHR34989">
    <property type="entry name" value="PROTEIN HDED"/>
    <property type="match status" value="1"/>
</dbReference>
<evidence type="ECO:0000313" key="3">
    <source>
        <dbReference type="Proteomes" id="UP000611796"/>
    </source>
</evidence>
<keyword evidence="1" id="KW-0812">Transmembrane</keyword>
<proteinExistence type="predicted"/>
<dbReference type="InterPro" id="IPR052712">
    <property type="entry name" value="Acid_resist_chaperone_HdeD"/>
</dbReference>
<dbReference type="PANTHER" id="PTHR34989:SF1">
    <property type="entry name" value="PROTEIN HDED"/>
    <property type="match status" value="1"/>
</dbReference>
<gene>
    <name evidence="2" type="ORF">H8891_02315</name>
</gene>
<sequence>MNQSKLESTLILQGILFGIIGVLFFINPIESYFSFTTIAGILIVIIGIFDIVRAFKSADKGYYIFTGIINIVFGLIVWLTPIATTETLILFYGIWAVIRGIYLIIISIKRKEIGFNLKTLYYIILVLLGLFILANPILTLLASPYIIGIYFIVSAIFEIYLGFQV</sequence>
<feature type="transmembrane region" description="Helical" evidence="1">
    <location>
        <begin position="62"/>
        <end position="83"/>
    </location>
</feature>
<feature type="transmembrane region" description="Helical" evidence="1">
    <location>
        <begin position="120"/>
        <end position="138"/>
    </location>
</feature>
<dbReference type="EMBL" id="JACRWD010000001">
    <property type="protein sequence ID" value="MBC6002622.1"/>
    <property type="molecule type" value="Genomic_DNA"/>
</dbReference>
<comment type="caution">
    <text evidence="2">The sequence shown here is derived from an EMBL/GenBank/DDBJ whole genome shotgun (WGS) entry which is preliminary data.</text>
</comment>
<keyword evidence="1" id="KW-1133">Transmembrane helix</keyword>
<accession>A0ABR7K0K5</accession>
<feature type="transmembrane region" description="Helical" evidence="1">
    <location>
        <begin position="32"/>
        <end position="55"/>
    </location>
</feature>
<protein>
    <submittedName>
        <fullName evidence="2">DUF308 domain-containing protein</fullName>
    </submittedName>
</protein>
<feature type="transmembrane region" description="Helical" evidence="1">
    <location>
        <begin position="144"/>
        <end position="163"/>
    </location>
</feature>
<dbReference type="RefSeq" id="WP_147545413.1">
    <property type="nucleotide sequence ID" value="NZ_JACRWD010000001.1"/>
</dbReference>
<feature type="transmembrane region" description="Helical" evidence="1">
    <location>
        <begin position="9"/>
        <end position="26"/>
    </location>
</feature>
<keyword evidence="3" id="KW-1185">Reference proteome</keyword>
<reference evidence="2 3" key="1">
    <citation type="submission" date="2020-08" db="EMBL/GenBank/DDBJ databases">
        <authorList>
            <person name="Liu C."/>
            <person name="Sun Q."/>
        </authorList>
    </citation>
    <scope>NUCLEOTIDE SEQUENCE [LARGE SCALE GENOMIC DNA]</scope>
    <source>
        <strain evidence="2 3">NSJ-45</strain>
    </source>
</reference>
<feature type="transmembrane region" description="Helical" evidence="1">
    <location>
        <begin position="89"/>
        <end position="108"/>
    </location>
</feature>
<dbReference type="Proteomes" id="UP000611796">
    <property type="component" value="Unassembled WGS sequence"/>
</dbReference>
<dbReference type="Pfam" id="PF03729">
    <property type="entry name" value="DUF308"/>
    <property type="match status" value="3"/>
</dbReference>